<name>A0A067SH93_GALM3</name>
<dbReference type="Proteomes" id="UP000027222">
    <property type="component" value="Unassembled WGS sequence"/>
</dbReference>
<dbReference type="AlphaFoldDB" id="A0A067SH93"/>
<sequence>MLYILFLSSIRLLTYLPLLTPTPIVSSVPSNQVAASSRLITHKSSDNSYRNTFFVPLILLYLSFIYLFRHTTTAPRQNVHRAPSRCLHVHSALARGVLGIRNPFPMSATLTVLPSTRSISINHRHASF</sequence>
<dbReference type="EMBL" id="KL142427">
    <property type="protein sequence ID" value="KDR66128.1"/>
    <property type="molecule type" value="Genomic_DNA"/>
</dbReference>
<evidence type="ECO:0000313" key="3">
    <source>
        <dbReference type="Proteomes" id="UP000027222"/>
    </source>
</evidence>
<accession>A0A067SH93</accession>
<feature type="transmembrane region" description="Helical" evidence="1">
    <location>
        <begin position="51"/>
        <end position="68"/>
    </location>
</feature>
<reference evidence="3" key="1">
    <citation type="journal article" date="2014" name="Proc. Natl. Acad. Sci. U.S.A.">
        <title>Extensive sampling of basidiomycete genomes demonstrates inadequacy of the white-rot/brown-rot paradigm for wood decay fungi.</title>
        <authorList>
            <person name="Riley R."/>
            <person name="Salamov A.A."/>
            <person name="Brown D.W."/>
            <person name="Nagy L.G."/>
            <person name="Floudas D."/>
            <person name="Held B.W."/>
            <person name="Levasseur A."/>
            <person name="Lombard V."/>
            <person name="Morin E."/>
            <person name="Otillar R."/>
            <person name="Lindquist E.A."/>
            <person name="Sun H."/>
            <person name="LaButti K.M."/>
            <person name="Schmutz J."/>
            <person name="Jabbour D."/>
            <person name="Luo H."/>
            <person name="Baker S.E."/>
            <person name="Pisabarro A.G."/>
            <person name="Walton J.D."/>
            <person name="Blanchette R.A."/>
            <person name="Henrissat B."/>
            <person name="Martin F."/>
            <person name="Cullen D."/>
            <person name="Hibbett D.S."/>
            <person name="Grigoriev I.V."/>
        </authorList>
    </citation>
    <scope>NUCLEOTIDE SEQUENCE [LARGE SCALE GENOMIC DNA]</scope>
    <source>
        <strain evidence="3">CBS 339.88</strain>
    </source>
</reference>
<evidence type="ECO:0000256" key="1">
    <source>
        <dbReference type="SAM" id="Phobius"/>
    </source>
</evidence>
<keyword evidence="1" id="KW-0812">Transmembrane</keyword>
<keyword evidence="1" id="KW-0472">Membrane</keyword>
<dbReference type="HOGENOM" id="CLU_1959758_0_0_1"/>
<keyword evidence="3" id="KW-1185">Reference proteome</keyword>
<keyword evidence="1" id="KW-1133">Transmembrane helix</keyword>
<protein>
    <submittedName>
        <fullName evidence="2">Uncharacterized protein</fullName>
    </submittedName>
</protein>
<gene>
    <name evidence="2" type="ORF">GALMADRAFT_1209548</name>
</gene>
<proteinExistence type="predicted"/>
<evidence type="ECO:0000313" key="2">
    <source>
        <dbReference type="EMBL" id="KDR66128.1"/>
    </source>
</evidence>
<organism evidence="2 3">
    <name type="scientific">Galerina marginata (strain CBS 339.88)</name>
    <dbReference type="NCBI Taxonomy" id="685588"/>
    <lineage>
        <taxon>Eukaryota</taxon>
        <taxon>Fungi</taxon>
        <taxon>Dikarya</taxon>
        <taxon>Basidiomycota</taxon>
        <taxon>Agaricomycotina</taxon>
        <taxon>Agaricomycetes</taxon>
        <taxon>Agaricomycetidae</taxon>
        <taxon>Agaricales</taxon>
        <taxon>Agaricineae</taxon>
        <taxon>Strophariaceae</taxon>
        <taxon>Galerina</taxon>
    </lineage>
</organism>